<evidence type="ECO:0000256" key="1">
    <source>
        <dbReference type="ARBA" id="ARBA00008535"/>
    </source>
</evidence>
<feature type="compositionally biased region" description="Basic and acidic residues" evidence="4">
    <location>
        <begin position="290"/>
        <end position="309"/>
    </location>
</feature>
<dbReference type="InterPro" id="IPR027417">
    <property type="entry name" value="P-loop_NTPase"/>
</dbReference>
<dbReference type="PANTHER" id="PTHR10903">
    <property type="entry name" value="GTPASE, IMAP FAMILY MEMBER-RELATED"/>
    <property type="match status" value="1"/>
</dbReference>
<evidence type="ECO:0000256" key="4">
    <source>
        <dbReference type="SAM" id="MobiDB-lite"/>
    </source>
</evidence>
<dbReference type="GeneID" id="115811870"/>
<sequence>MEMVRQNIYTPDDDDQQEHVQSRRGRSWFRGPDRCNHGEGSQSANKSSDIGPKQSSKLPHHPSVHSNHSPPAQLRLVLVGRTGAGKSATGNSILGRNCFKSELNMSSVTTSCEKECGLVQGRNLEIIDTPGLFDTSLSPEAVQKELLRCITLCSPGPHALLLTIPIARFTEEEQKSVEIIQNVFQEKVTRYTIIIFTRADELEGEPIQAFIKRQDKKIQDLVECFGRRYVAFNNKASGDKKQVTQLLRMVEGVLAQNENCHFTNQATEDVERAIDELVQKEMQKVREKAKACLHKSNQDMEKERQEADRHRKRIQSEICQIQVDLQSERARNQPVPGRAQRLEAALQRKMERLQELEEEEERRKKRQRDTENGLDAWVREEECRIKIDIRQGQPNSTDYLERLRPYLKYAALMAGGVGIGLGGPMLWSAMASTAPVVEVGLGAQLGGMMGTMLGYGGAGVQSLLATLGARAALQGAGATMGAATLGGAAFQGAANVAPLMASQCSIQ</sequence>
<reference evidence="7" key="1">
    <citation type="submission" date="2025-08" db="UniProtKB">
        <authorList>
            <consortium name="RefSeq"/>
        </authorList>
    </citation>
    <scope>IDENTIFICATION</scope>
</reference>
<dbReference type="InParanoid" id="A0A6J2VE98"/>
<accession>A0A6J2VE98</accession>
<dbReference type="Pfam" id="PF04548">
    <property type="entry name" value="AIG1"/>
    <property type="match status" value="1"/>
</dbReference>
<evidence type="ECO:0000259" key="5">
    <source>
        <dbReference type="PROSITE" id="PS51720"/>
    </source>
</evidence>
<dbReference type="AlphaFoldDB" id="A0A6J2VE98"/>
<dbReference type="RefSeq" id="XP_030630128.1">
    <property type="nucleotide sequence ID" value="XM_030774268.1"/>
</dbReference>
<dbReference type="PROSITE" id="PS51720">
    <property type="entry name" value="G_AIG1"/>
    <property type="match status" value="1"/>
</dbReference>
<feature type="region of interest" description="Disordered" evidence="4">
    <location>
        <begin position="290"/>
        <end position="311"/>
    </location>
</feature>
<name>A0A6J2VE98_CHACN</name>
<protein>
    <submittedName>
        <fullName evidence="7">GTPase IMAP family member 4-like</fullName>
    </submittedName>
</protein>
<comment type="similarity">
    <text evidence="1">Belongs to the TRAFAC class TrmE-Era-EngA-EngB-Septin-like GTPase superfamily. AIG1/Toc34/Toc159-like paraseptin GTPase family. IAN subfamily.</text>
</comment>
<dbReference type="Gene3D" id="3.40.50.300">
    <property type="entry name" value="P-loop containing nucleotide triphosphate hydrolases"/>
    <property type="match status" value="1"/>
</dbReference>
<feature type="region of interest" description="Disordered" evidence="4">
    <location>
        <begin position="1"/>
        <end position="70"/>
    </location>
</feature>
<dbReference type="CDD" id="cd01852">
    <property type="entry name" value="AIG1"/>
    <property type="match status" value="1"/>
</dbReference>
<dbReference type="FunFam" id="3.40.50.300:FF:000366">
    <property type="entry name" value="GTPase, IMAP family member 2"/>
    <property type="match status" value="1"/>
</dbReference>
<dbReference type="OrthoDB" id="8954335at2759"/>
<organism evidence="6 7">
    <name type="scientific">Chanos chanos</name>
    <name type="common">Milkfish</name>
    <name type="synonym">Mugil chanos</name>
    <dbReference type="NCBI Taxonomy" id="29144"/>
    <lineage>
        <taxon>Eukaryota</taxon>
        <taxon>Metazoa</taxon>
        <taxon>Chordata</taxon>
        <taxon>Craniata</taxon>
        <taxon>Vertebrata</taxon>
        <taxon>Euteleostomi</taxon>
        <taxon>Actinopterygii</taxon>
        <taxon>Neopterygii</taxon>
        <taxon>Teleostei</taxon>
        <taxon>Ostariophysi</taxon>
        <taxon>Gonorynchiformes</taxon>
        <taxon>Chanidae</taxon>
        <taxon>Chanos</taxon>
    </lineage>
</organism>
<evidence type="ECO:0000313" key="6">
    <source>
        <dbReference type="Proteomes" id="UP000504632"/>
    </source>
</evidence>
<feature type="compositionally biased region" description="Polar residues" evidence="4">
    <location>
        <begin position="39"/>
        <end position="57"/>
    </location>
</feature>
<keyword evidence="6" id="KW-1185">Reference proteome</keyword>
<evidence type="ECO:0000313" key="7">
    <source>
        <dbReference type="RefSeq" id="XP_030630128.1"/>
    </source>
</evidence>
<dbReference type="SUPFAM" id="SSF52540">
    <property type="entry name" value="P-loop containing nucleoside triphosphate hydrolases"/>
    <property type="match status" value="1"/>
</dbReference>
<evidence type="ECO:0000256" key="3">
    <source>
        <dbReference type="ARBA" id="ARBA00023134"/>
    </source>
</evidence>
<dbReference type="Proteomes" id="UP000504632">
    <property type="component" value="Chromosome 5"/>
</dbReference>
<keyword evidence="3" id="KW-0342">GTP-binding</keyword>
<evidence type="ECO:0000256" key="2">
    <source>
        <dbReference type="ARBA" id="ARBA00022741"/>
    </source>
</evidence>
<feature type="domain" description="AIG1-type G" evidence="5">
    <location>
        <begin position="71"/>
        <end position="271"/>
    </location>
</feature>
<gene>
    <name evidence="7" type="primary">LOC115811870</name>
</gene>
<dbReference type="InterPro" id="IPR045058">
    <property type="entry name" value="GIMA/IAN/Toc"/>
</dbReference>
<dbReference type="PANTHER" id="PTHR10903:SF182">
    <property type="entry name" value="GTPASE IMAP FAMILY MEMBER 4"/>
    <property type="match status" value="1"/>
</dbReference>
<proteinExistence type="inferred from homology"/>
<dbReference type="InterPro" id="IPR006703">
    <property type="entry name" value="G_AIG1"/>
</dbReference>
<dbReference type="GO" id="GO:0005525">
    <property type="term" value="F:GTP binding"/>
    <property type="evidence" value="ECO:0007669"/>
    <property type="project" value="UniProtKB-KW"/>
</dbReference>
<keyword evidence="2" id="KW-0547">Nucleotide-binding</keyword>